<proteinExistence type="predicted"/>
<dbReference type="Proteomes" id="UP001256588">
    <property type="component" value="Unassembled WGS sequence"/>
</dbReference>
<evidence type="ECO:0000313" key="2">
    <source>
        <dbReference type="Proteomes" id="UP001256588"/>
    </source>
</evidence>
<evidence type="ECO:0000313" key="1">
    <source>
        <dbReference type="EMBL" id="MDR7192634.1"/>
    </source>
</evidence>
<dbReference type="EMBL" id="JAVDWO010000004">
    <property type="protein sequence ID" value="MDR7192634.1"/>
    <property type="molecule type" value="Genomic_DNA"/>
</dbReference>
<keyword evidence="2" id="KW-1185">Reference proteome</keyword>
<sequence length="37" mass="4456">MQYRAIVNARNPHAYARPRVDDELAQFERAKPDWVDR</sequence>
<name>A0ABU1XV38_9GAMM</name>
<reference evidence="1 2" key="1">
    <citation type="submission" date="2023-07" db="EMBL/GenBank/DDBJ databases">
        <title>Sorghum-associated microbial communities from plants grown in Nebraska, USA.</title>
        <authorList>
            <person name="Schachtman D."/>
        </authorList>
    </citation>
    <scope>NUCLEOTIDE SEQUENCE [LARGE SCALE GENOMIC DNA]</scope>
    <source>
        <strain evidence="1 2">4099</strain>
    </source>
</reference>
<accession>A0ABU1XV38</accession>
<organism evidence="1 2">
    <name type="scientific">Luteimonas terrae</name>
    <dbReference type="NCBI Taxonomy" id="1530191"/>
    <lineage>
        <taxon>Bacteria</taxon>
        <taxon>Pseudomonadati</taxon>
        <taxon>Pseudomonadota</taxon>
        <taxon>Gammaproteobacteria</taxon>
        <taxon>Lysobacterales</taxon>
        <taxon>Lysobacteraceae</taxon>
        <taxon>Luteimonas</taxon>
    </lineage>
</organism>
<comment type="caution">
    <text evidence="1">The sequence shown here is derived from an EMBL/GenBank/DDBJ whole genome shotgun (WGS) entry which is preliminary data.</text>
</comment>
<protein>
    <submittedName>
        <fullName evidence="1">Uncharacterized protein</fullName>
    </submittedName>
</protein>
<gene>
    <name evidence="1" type="ORF">J2W68_001348</name>
</gene>